<keyword evidence="3" id="KW-1185">Reference proteome</keyword>
<reference evidence="2 3" key="1">
    <citation type="submission" date="2014-04" db="EMBL/GenBank/DDBJ databases">
        <authorList>
            <consortium name="DOE Joint Genome Institute"/>
            <person name="Kuo A."/>
            <person name="Gay G."/>
            <person name="Dore J."/>
            <person name="Kohler A."/>
            <person name="Nagy L.G."/>
            <person name="Floudas D."/>
            <person name="Copeland A."/>
            <person name="Barry K.W."/>
            <person name="Cichocki N."/>
            <person name="Veneault-Fourrey C."/>
            <person name="LaButti K."/>
            <person name="Lindquist E.A."/>
            <person name="Lipzen A."/>
            <person name="Lundell T."/>
            <person name="Morin E."/>
            <person name="Murat C."/>
            <person name="Sun H."/>
            <person name="Tunlid A."/>
            <person name="Henrissat B."/>
            <person name="Grigoriev I.V."/>
            <person name="Hibbett D.S."/>
            <person name="Martin F."/>
            <person name="Nordberg H.P."/>
            <person name="Cantor M.N."/>
            <person name="Hua S.X."/>
        </authorList>
    </citation>
    <scope>NUCLEOTIDE SEQUENCE [LARGE SCALE GENOMIC DNA]</scope>
    <source>
        <strain evidence="3">h7</strain>
    </source>
</reference>
<feature type="transmembrane region" description="Helical" evidence="1">
    <location>
        <begin position="305"/>
        <end position="325"/>
    </location>
</feature>
<dbReference type="HOGENOM" id="CLU_850082_0_0_1"/>
<keyword evidence="1" id="KW-1133">Transmembrane helix</keyword>
<feature type="transmembrane region" description="Helical" evidence="1">
    <location>
        <begin position="73"/>
        <end position="100"/>
    </location>
</feature>
<feature type="transmembrane region" description="Helical" evidence="1">
    <location>
        <begin position="273"/>
        <end position="299"/>
    </location>
</feature>
<reference evidence="3" key="2">
    <citation type="submission" date="2015-01" db="EMBL/GenBank/DDBJ databases">
        <title>Evolutionary Origins and Diversification of the Mycorrhizal Mutualists.</title>
        <authorList>
            <consortium name="DOE Joint Genome Institute"/>
            <consortium name="Mycorrhizal Genomics Consortium"/>
            <person name="Kohler A."/>
            <person name="Kuo A."/>
            <person name="Nagy L.G."/>
            <person name="Floudas D."/>
            <person name="Copeland A."/>
            <person name="Barry K.W."/>
            <person name="Cichocki N."/>
            <person name="Veneault-Fourrey C."/>
            <person name="LaButti K."/>
            <person name="Lindquist E.A."/>
            <person name="Lipzen A."/>
            <person name="Lundell T."/>
            <person name="Morin E."/>
            <person name="Murat C."/>
            <person name="Riley R."/>
            <person name="Ohm R."/>
            <person name="Sun H."/>
            <person name="Tunlid A."/>
            <person name="Henrissat B."/>
            <person name="Grigoriev I.V."/>
            <person name="Hibbett D.S."/>
            <person name="Martin F."/>
        </authorList>
    </citation>
    <scope>NUCLEOTIDE SEQUENCE [LARGE SCALE GENOMIC DNA]</scope>
    <source>
        <strain evidence="3">h7</strain>
    </source>
</reference>
<dbReference type="EMBL" id="KN831779">
    <property type="protein sequence ID" value="KIM42023.1"/>
    <property type="molecule type" value="Genomic_DNA"/>
</dbReference>
<dbReference type="Proteomes" id="UP000053424">
    <property type="component" value="Unassembled WGS sequence"/>
</dbReference>
<evidence type="ECO:0000256" key="1">
    <source>
        <dbReference type="SAM" id="Phobius"/>
    </source>
</evidence>
<protein>
    <submittedName>
        <fullName evidence="2">Uncharacterized protein</fullName>
    </submittedName>
</protein>
<keyword evidence="1" id="KW-0812">Transmembrane</keyword>
<name>A0A0C2XWI6_HEBCY</name>
<evidence type="ECO:0000313" key="3">
    <source>
        <dbReference type="Proteomes" id="UP000053424"/>
    </source>
</evidence>
<accession>A0A0C2XWI6</accession>
<evidence type="ECO:0000313" key="2">
    <source>
        <dbReference type="EMBL" id="KIM42023.1"/>
    </source>
</evidence>
<proteinExistence type="predicted"/>
<dbReference type="AlphaFoldDB" id="A0A0C2XWI6"/>
<gene>
    <name evidence="2" type="ORF">M413DRAFT_410626</name>
</gene>
<keyword evidence="1" id="KW-0472">Membrane</keyword>
<organism evidence="2 3">
    <name type="scientific">Hebeloma cylindrosporum</name>
    <dbReference type="NCBI Taxonomy" id="76867"/>
    <lineage>
        <taxon>Eukaryota</taxon>
        <taxon>Fungi</taxon>
        <taxon>Dikarya</taxon>
        <taxon>Basidiomycota</taxon>
        <taxon>Agaricomycotina</taxon>
        <taxon>Agaricomycetes</taxon>
        <taxon>Agaricomycetidae</taxon>
        <taxon>Agaricales</taxon>
        <taxon>Agaricineae</taxon>
        <taxon>Hymenogastraceae</taxon>
        <taxon>Hebeloma</taxon>
    </lineage>
</organism>
<sequence>MQVMSTTWFWDDTPRNSHTASVIMPKKELYSVRLSIQSMICVDHGTPWNVMGRRNLENGVDKLYVGISNVPKAFGLFSTTFSSGVLTYLGALGLGLYAYYFGTKDMLKRMLLFELASILPVRGLMTRTQGLGEFNLLNASRLAPTRTVQYDTSASAVPTVFERCYSDVLTKESYHISLLAFHTHVGSGSTPKPPATTCGDPGGSPHINLHSTNQETCFCVYDSAAKKVEFDRCFTCLTPECVKDEVLVLVSDVKGLAVDIWTELVDLPLPNKIAIAVLFIAALALFVPLMLGSVAAAGVVISAEAIAAAVVALEASIAAALGIPVPA</sequence>